<dbReference type="AlphaFoldDB" id="M1MWS9"/>
<name>M1MWS9_9CORY</name>
<dbReference type="Proteomes" id="UP000011723">
    <property type="component" value="Chromosome"/>
</dbReference>
<evidence type="ECO:0000313" key="4">
    <source>
        <dbReference type="Proteomes" id="UP000011723"/>
    </source>
</evidence>
<dbReference type="InterPro" id="IPR013094">
    <property type="entry name" value="AB_hydrolase_3"/>
</dbReference>
<dbReference type="RefSeq" id="WP_015400623.1">
    <property type="nucleotide sequence ID" value="NC_020302.1"/>
</dbReference>
<dbReference type="PANTHER" id="PTHR48081">
    <property type="entry name" value="AB HYDROLASE SUPERFAMILY PROTEIN C4A8.06C"/>
    <property type="match status" value="1"/>
</dbReference>
<dbReference type="STRING" id="1121362.A605_05990"/>
<dbReference type="Pfam" id="PF07859">
    <property type="entry name" value="Abhydrolase_3"/>
    <property type="match status" value="1"/>
</dbReference>
<keyword evidence="4" id="KW-1185">Reference proteome</keyword>
<gene>
    <name evidence="3" type="ORF">A605_05990</name>
</gene>
<dbReference type="OrthoDB" id="3181909at2"/>
<protein>
    <submittedName>
        <fullName evidence="3">Esterase LipW</fullName>
    </submittedName>
</protein>
<sequence>MTATGPYSITPTRPPFSPDLLDSLATAQELLPDFATTDLAVVREAIAAQKDALDLTVGGSVVHEDVTAPGLGDDPDIMLTIFRPAALPETALPVIFHIHGGGMIIGDRFTGVMSFLTHVSEGAAIVVTVEYRLAPEHPDPAPVNDCYAGLRWVGENADAFGGDPERIMVAGTSAGGGLSAGVALMARDRGFPALTHQVLLCPMLDDRFLTPSSHMLDREGVWDRNANLFGWTALLGERRGGEDVSYYAAPSRASVEELAGLPPTFLNVGSTETFRDEDLAYAQALSQAGVLVDLVMTGGGFHGFDGLAPEAKSSKRHSAALDAYLRDALEG</sequence>
<dbReference type="PANTHER" id="PTHR48081:SF8">
    <property type="entry name" value="ALPHA_BETA HYDROLASE FOLD-3 DOMAIN-CONTAINING PROTEIN-RELATED"/>
    <property type="match status" value="1"/>
</dbReference>
<dbReference type="InterPro" id="IPR029058">
    <property type="entry name" value="AB_hydrolase_fold"/>
</dbReference>
<dbReference type="Gene3D" id="3.40.50.1820">
    <property type="entry name" value="alpha/beta hydrolase"/>
    <property type="match status" value="1"/>
</dbReference>
<dbReference type="GO" id="GO:0016787">
    <property type="term" value="F:hydrolase activity"/>
    <property type="evidence" value="ECO:0007669"/>
    <property type="project" value="UniProtKB-KW"/>
</dbReference>
<accession>M1MWS9</accession>
<evidence type="ECO:0000256" key="1">
    <source>
        <dbReference type="ARBA" id="ARBA00022801"/>
    </source>
</evidence>
<feature type="domain" description="Alpha/beta hydrolase fold-3" evidence="2">
    <location>
        <begin position="95"/>
        <end position="304"/>
    </location>
</feature>
<dbReference type="PATRIC" id="fig|1121362.3.peg.1207"/>
<reference evidence="3 4" key="1">
    <citation type="journal article" date="2012" name="Stand. Genomic Sci.">
        <title>Genome sequence of the halotolerant bacterium Corynebacterium halotolerans type strain YIM 70093(T) (= DSM 44683(T)).</title>
        <authorList>
            <person name="Ruckert C."/>
            <person name="Albersmeier A."/>
            <person name="Al-Dilaimi A."/>
            <person name="Niehaus K."/>
            <person name="Szczepanowski R."/>
            <person name="Kalinowski J."/>
        </authorList>
    </citation>
    <scope>NUCLEOTIDE SEQUENCE [LARGE SCALE GENOMIC DNA]</scope>
    <source>
        <strain evidence="3">YIM 70093</strain>
    </source>
</reference>
<dbReference type="HOGENOM" id="CLU_012494_6_1_11"/>
<dbReference type="KEGG" id="chn:A605_05990"/>
<dbReference type="PROSITE" id="PS00122">
    <property type="entry name" value="CARBOXYLESTERASE_B_1"/>
    <property type="match status" value="1"/>
</dbReference>
<evidence type="ECO:0000313" key="3">
    <source>
        <dbReference type="EMBL" id="AGF72204.1"/>
    </source>
</evidence>
<organism evidence="3 4">
    <name type="scientific">Corynebacterium halotolerans YIM 70093 = DSM 44683</name>
    <dbReference type="NCBI Taxonomy" id="1121362"/>
    <lineage>
        <taxon>Bacteria</taxon>
        <taxon>Bacillati</taxon>
        <taxon>Actinomycetota</taxon>
        <taxon>Actinomycetes</taxon>
        <taxon>Mycobacteriales</taxon>
        <taxon>Corynebacteriaceae</taxon>
        <taxon>Corynebacterium</taxon>
    </lineage>
</organism>
<proteinExistence type="predicted"/>
<dbReference type="InterPro" id="IPR050300">
    <property type="entry name" value="GDXG_lipolytic_enzyme"/>
</dbReference>
<dbReference type="EMBL" id="CP003697">
    <property type="protein sequence ID" value="AGF72204.1"/>
    <property type="molecule type" value="Genomic_DNA"/>
</dbReference>
<dbReference type="InterPro" id="IPR019826">
    <property type="entry name" value="Carboxylesterase_B_AS"/>
</dbReference>
<dbReference type="eggNOG" id="COG0657">
    <property type="taxonomic scope" value="Bacteria"/>
</dbReference>
<keyword evidence="1" id="KW-0378">Hydrolase</keyword>
<dbReference type="SUPFAM" id="SSF53474">
    <property type="entry name" value="alpha/beta-Hydrolases"/>
    <property type="match status" value="1"/>
</dbReference>
<evidence type="ECO:0000259" key="2">
    <source>
        <dbReference type="Pfam" id="PF07859"/>
    </source>
</evidence>